<reference evidence="1" key="2">
    <citation type="submission" date="2015-11" db="EMBL/GenBank/DDBJ databases">
        <authorList>
            <person name="Zhang Y."/>
            <person name="Guo Z."/>
        </authorList>
    </citation>
    <scope>NUCLEOTIDE SEQUENCE</scope>
</reference>
<dbReference type="Proteomes" id="UP000017246">
    <property type="component" value="Unassembled WGS sequence"/>
</dbReference>
<sequence length="83" mass="9272">MQITAHVKAVSTRHLFSSAESAFQWQDEEDGTNRDPVKCQLIDRSPGFLLLLARLFWKFHASIAAIDGAPLFCHGTLRSDKGD</sequence>
<protein>
    <submittedName>
        <fullName evidence="1">Uncharacterized protein</fullName>
    </submittedName>
</protein>
<name>A0A068YEJ4_ECHMU</name>
<accession>A0A068YEJ4</accession>
<reference evidence="1" key="1">
    <citation type="journal article" date="2013" name="Nature">
        <title>The genomes of four tapeworm species reveal adaptations to parasitism.</title>
        <authorList>
            <person name="Tsai I.J."/>
            <person name="Zarowiecki M."/>
            <person name="Holroyd N."/>
            <person name="Garciarrubio A."/>
            <person name="Sanchez-Flores A."/>
            <person name="Brooks K.L."/>
            <person name="Tracey A."/>
            <person name="Bobes R.J."/>
            <person name="Fragoso G."/>
            <person name="Sciutto E."/>
            <person name="Aslett M."/>
            <person name="Beasley H."/>
            <person name="Bennett H.M."/>
            <person name="Cai J."/>
            <person name="Camicia F."/>
            <person name="Clark R."/>
            <person name="Cucher M."/>
            <person name="De Silva N."/>
            <person name="Day T.A."/>
            <person name="Deplazes P."/>
            <person name="Estrada K."/>
            <person name="Fernandez C."/>
            <person name="Holland P.W."/>
            <person name="Hou J."/>
            <person name="Hu S."/>
            <person name="Huckvale T."/>
            <person name="Hung S.S."/>
            <person name="Kamenetzky L."/>
            <person name="Keane J.A."/>
            <person name="Kiss F."/>
            <person name="Koziol U."/>
            <person name="Lambert O."/>
            <person name="Liu K."/>
            <person name="Luo X."/>
            <person name="Luo Y."/>
            <person name="Macchiaroli N."/>
            <person name="Nichol S."/>
            <person name="Paps J."/>
            <person name="Parkinson J."/>
            <person name="Pouchkina-Stantcheva N."/>
            <person name="Riddiford N."/>
            <person name="Rosenzvit M."/>
            <person name="Salinas G."/>
            <person name="Wasmuth J.D."/>
            <person name="Zamanian M."/>
            <person name="Zheng Y."/>
            <person name="Cai X."/>
            <person name="Soberon X."/>
            <person name="Olson P.D."/>
            <person name="Laclette J.P."/>
            <person name="Brehm K."/>
            <person name="Berriman M."/>
            <person name="Garciarrubio A."/>
            <person name="Bobes R.J."/>
            <person name="Fragoso G."/>
            <person name="Sanchez-Flores A."/>
            <person name="Estrada K."/>
            <person name="Cevallos M.A."/>
            <person name="Morett E."/>
            <person name="Gonzalez V."/>
            <person name="Portillo T."/>
            <person name="Ochoa-Leyva A."/>
            <person name="Jose M.V."/>
            <person name="Sciutto E."/>
            <person name="Landa A."/>
            <person name="Jimenez L."/>
            <person name="Valdes V."/>
            <person name="Carrero J.C."/>
            <person name="Larralde C."/>
            <person name="Morales-Montor J."/>
            <person name="Limon-Lason J."/>
            <person name="Soberon X."/>
            <person name="Laclette J.P."/>
        </authorList>
    </citation>
    <scope>NUCLEOTIDE SEQUENCE [LARGE SCALE GENOMIC DNA]</scope>
</reference>
<dbReference type="AlphaFoldDB" id="A0A068YEJ4"/>
<evidence type="ECO:0000313" key="1">
    <source>
        <dbReference type="EMBL" id="CDS43197.1"/>
    </source>
</evidence>
<evidence type="ECO:0000313" key="2">
    <source>
        <dbReference type="Proteomes" id="UP000017246"/>
    </source>
</evidence>
<dbReference type="EMBL" id="LN902844">
    <property type="protein sequence ID" value="CDS43197.1"/>
    <property type="molecule type" value="Genomic_DNA"/>
</dbReference>
<organism evidence="1 2">
    <name type="scientific">Echinococcus multilocularis</name>
    <name type="common">Fox tapeworm</name>
    <dbReference type="NCBI Taxonomy" id="6211"/>
    <lineage>
        <taxon>Eukaryota</taxon>
        <taxon>Metazoa</taxon>
        <taxon>Spiralia</taxon>
        <taxon>Lophotrochozoa</taxon>
        <taxon>Platyhelminthes</taxon>
        <taxon>Cestoda</taxon>
        <taxon>Eucestoda</taxon>
        <taxon>Cyclophyllidea</taxon>
        <taxon>Taeniidae</taxon>
        <taxon>Echinococcus</taxon>
    </lineage>
</organism>
<proteinExistence type="predicted"/>
<gene>
    <name evidence="1" type="ORF">EmuJ_001093600</name>
</gene>
<keyword evidence="2" id="KW-1185">Reference proteome</keyword>